<organism evidence="2 3">
    <name type="scientific">Necator americanus</name>
    <name type="common">Human hookworm</name>
    <dbReference type="NCBI Taxonomy" id="51031"/>
    <lineage>
        <taxon>Eukaryota</taxon>
        <taxon>Metazoa</taxon>
        <taxon>Ecdysozoa</taxon>
        <taxon>Nematoda</taxon>
        <taxon>Chromadorea</taxon>
        <taxon>Rhabditida</taxon>
        <taxon>Rhabditina</taxon>
        <taxon>Rhabditomorpha</taxon>
        <taxon>Strongyloidea</taxon>
        <taxon>Ancylostomatidae</taxon>
        <taxon>Bunostominae</taxon>
        <taxon>Necator</taxon>
    </lineage>
</organism>
<gene>
    <name evidence="2" type="primary">Necator_chrII.g7737</name>
    <name evidence="2" type="ORF">RB195_019943</name>
</gene>
<feature type="compositionally biased region" description="Polar residues" evidence="1">
    <location>
        <begin position="704"/>
        <end position="720"/>
    </location>
</feature>
<feature type="compositionally biased region" description="Basic and acidic residues" evidence="1">
    <location>
        <begin position="577"/>
        <end position="587"/>
    </location>
</feature>
<protein>
    <submittedName>
        <fullName evidence="2">Uncharacterized protein</fullName>
    </submittedName>
</protein>
<proteinExistence type="predicted"/>
<keyword evidence="3" id="KW-1185">Reference proteome</keyword>
<feature type="region of interest" description="Disordered" evidence="1">
    <location>
        <begin position="736"/>
        <end position="766"/>
    </location>
</feature>
<accession>A0ABR1CGG2</accession>
<reference evidence="2 3" key="1">
    <citation type="submission" date="2023-08" db="EMBL/GenBank/DDBJ databases">
        <title>A Necator americanus chromosomal reference genome.</title>
        <authorList>
            <person name="Ilik V."/>
            <person name="Petrzelkova K.J."/>
            <person name="Pardy F."/>
            <person name="Fuh T."/>
            <person name="Niatou-Singa F.S."/>
            <person name="Gouil Q."/>
            <person name="Baker L."/>
            <person name="Ritchie M.E."/>
            <person name="Jex A.R."/>
            <person name="Gazzola D."/>
            <person name="Li H."/>
            <person name="Toshio Fujiwara R."/>
            <person name="Zhan B."/>
            <person name="Aroian R.V."/>
            <person name="Pafco B."/>
            <person name="Schwarz E.M."/>
        </authorList>
    </citation>
    <scope>NUCLEOTIDE SEQUENCE [LARGE SCALE GENOMIC DNA]</scope>
    <source>
        <strain evidence="2 3">Aroian</strain>
        <tissue evidence="2">Whole animal</tissue>
    </source>
</reference>
<comment type="caution">
    <text evidence="2">The sequence shown here is derived from an EMBL/GenBank/DDBJ whole genome shotgun (WGS) entry which is preliminary data.</text>
</comment>
<dbReference type="Proteomes" id="UP001303046">
    <property type="component" value="Unassembled WGS sequence"/>
</dbReference>
<feature type="compositionally biased region" description="Polar residues" evidence="1">
    <location>
        <begin position="964"/>
        <end position="973"/>
    </location>
</feature>
<feature type="region of interest" description="Disordered" evidence="1">
    <location>
        <begin position="577"/>
        <end position="687"/>
    </location>
</feature>
<feature type="compositionally biased region" description="Basic residues" evidence="1">
    <location>
        <begin position="588"/>
        <end position="603"/>
    </location>
</feature>
<feature type="region of interest" description="Disordered" evidence="1">
    <location>
        <begin position="865"/>
        <end position="979"/>
    </location>
</feature>
<feature type="region of interest" description="Disordered" evidence="1">
    <location>
        <begin position="779"/>
        <end position="822"/>
    </location>
</feature>
<evidence type="ECO:0000256" key="1">
    <source>
        <dbReference type="SAM" id="MobiDB-lite"/>
    </source>
</evidence>
<evidence type="ECO:0000313" key="3">
    <source>
        <dbReference type="Proteomes" id="UP001303046"/>
    </source>
</evidence>
<evidence type="ECO:0000313" key="2">
    <source>
        <dbReference type="EMBL" id="KAK6737544.1"/>
    </source>
</evidence>
<feature type="region of interest" description="Disordered" evidence="1">
    <location>
        <begin position="546"/>
        <end position="565"/>
    </location>
</feature>
<feature type="compositionally biased region" description="Basic and acidic residues" evidence="1">
    <location>
        <begin position="515"/>
        <end position="524"/>
    </location>
</feature>
<feature type="compositionally biased region" description="Basic and acidic residues" evidence="1">
    <location>
        <begin position="604"/>
        <end position="613"/>
    </location>
</feature>
<feature type="region of interest" description="Disordered" evidence="1">
    <location>
        <begin position="510"/>
        <end position="529"/>
    </location>
</feature>
<feature type="region of interest" description="Disordered" evidence="1">
    <location>
        <begin position="702"/>
        <end position="721"/>
    </location>
</feature>
<feature type="compositionally biased region" description="Acidic residues" evidence="1">
    <location>
        <begin position="865"/>
        <end position="875"/>
    </location>
</feature>
<sequence>MSEAGVREAATYTVADTHGSSSLSSVQASFSANAVMDHGHSSTSLYQEGGSAIPGVPVDAPLTVKQHFQQQRKQQKRRARESRREEKIQSGAKQVATLTTSLQSSVTTTLSEASTRNDVQQQVPYSSIMLPESALLPSQQLRQNTAGADDLSNDVGGRIGSKLLGAFKAEDYDRMYGAATSAIGSIPSSVGHFPVRSTEEPSFESSLRTNAAADSYESLFQMAEADSSDRKPFDIIARSEGVRTDCPANSYDHTINQTPIMQLSESSRLENCVPAELSNIYPSVDGLDLQSVHADNGIVDMNAPLDQNHVDADPNSFDQGVEKLETETDDRFLNWLYCENEHAEDDNAEYTRVLEEIEKDECYPLKMEGDNQLQDFGFAGCPSSSVQTEGVRKVELDPSHPLASDCVVGEYASLPPTMPPREPVPEGYAMNDYDSELDLDMMPIGEDEETMYGRLLDVLVRDIKLLTYNNAALVDEVSRLNYAIIIASEERKVLARRSCHHDRNRIRRLQTANKRKSDAQRRQQEQVTLAETQENIAQIKAKMAKTIMSPQKAKPTLSSSNTRPTLDVAAIKRSVEAEQRSLEDKLSLSKKSRRKIGTSRTQRKRPDSQRSDKGSSLQNANGGAAKRVRADSERPEANDDVLEESSAPAIDHIHLSRKAARSASFTGESSDEQSHRRRSARQVSSQDCTTAANDCLSSAADLQEPSSANSLNDQPTNEAPGNTVEVVVSPEQGAAQCTEAGKDDESQSWRRRSGRPPARAASAAAQTLLAAELAATEEVPSYLPRRPNRSRSSTNESPTARLQRSKRSTASLNPPIEQNMDELASHPIEKELAVEIDGDVMNGSGSSNMCDLELDQKYDTADEELPLGDMLECEDSTGSRSSLRLRPNRRSTRTSSRQSFGDGLDGTETPRRISRSPSHDDLMPGEEPVSRSTRSHGRAGGSTSTQSERQMRERKQPVLYSPVAKSSTVSQPRTVKRKS</sequence>
<dbReference type="EMBL" id="JAVFWL010000002">
    <property type="protein sequence ID" value="KAK6737544.1"/>
    <property type="molecule type" value="Genomic_DNA"/>
</dbReference>
<feature type="region of interest" description="Disordered" evidence="1">
    <location>
        <begin position="66"/>
        <end position="101"/>
    </location>
</feature>
<feature type="compositionally biased region" description="Basic and acidic residues" evidence="1">
    <location>
        <begin position="628"/>
        <end position="637"/>
    </location>
</feature>
<name>A0ABR1CGG2_NECAM</name>
<feature type="compositionally biased region" description="Low complexity" evidence="1">
    <location>
        <begin position="790"/>
        <end position="799"/>
    </location>
</feature>